<dbReference type="AlphaFoldDB" id="A0A9W9SYY1"/>
<gene>
    <name evidence="2" type="ORF">N7449_005034</name>
</gene>
<evidence type="ECO:0000313" key="2">
    <source>
        <dbReference type="EMBL" id="KAJ5202955.1"/>
    </source>
</evidence>
<name>A0A9W9SYY1_9EURO</name>
<comment type="caution">
    <text evidence="2">The sequence shown here is derived from an EMBL/GenBank/DDBJ whole genome shotgun (WGS) entry which is preliminary data.</text>
</comment>
<sequence>MFSEFAQLHSRRENPQTKSISYEEASGDYFKEIVPGYPEMTLLVCVAARFWQKANSGKAGRGRRIVSSTGNTEMNLNRPVPDDCLPRFPGT</sequence>
<reference evidence="2" key="1">
    <citation type="submission" date="2022-11" db="EMBL/GenBank/DDBJ databases">
        <authorList>
            <person name="Petersen C."/>
        </authorList>
    </citation>
    <scope>NUCLEOTIDE SEQUENCE</scope>
    <source>
        <strain evidence="2">IBT 20477</strain>
    </source>
</reference>
<evidence type="ECO:0000256" key="1">
    <source>
        <dbReference type="SAM" id="MobiDB-lite"/>
    </source>
</evidence>
<reference evidence="2" key="2">
    <citation type="journal article" date="2023" name="IMA Fungus">
        <title>Comparative genomic study of the Penicillium genus elucidates a diverse pangenome and 15 lateral gene transfer events.</title>
        <authorList>
            <person name="Petersen C."/>
            <person name="Sorensen T."/>
            <person name="Nielsen M.R."/>
            <person name="Sondergaard T.E."/>
            <person name="Sorensen J.L."/>
            <person name="Fitzpatrick D.A."/>
            <person name="Frisvad J.C."/>
            <person name="Nielsen K.L."/>
        </authorList>
    </citation>
    <scope>NUCLEOTIDE SEQUENCE</scope>
    <source>
        <strain evidence="2">IBT 20477</strain>
    </source>
</reference>
<feature type="region of interest" description="Disordered" evidence="1">
    <location>
        <begin position="61"/>
        <end position="91"/>
    </location>
</feature>
<protein>
    <submittedName>
        <fullName evidence="2">Uncharacterized protein</fullName>
    </submittedName>
</protein>
<dbReference type="EMBL" id="JAPQKQ010000003">
    <property type="protein sequence ID" value="KAJ5202955.1"/>
    <property type="molecule type" value="Genomic_DNA"/>
</dbReference>
<dbReference type="Proteomes" id="UP001150942">
    <property type="component" value="Unassembled WGS sequence"/>
</dbReference>
<evidence type="ECO:0000313" key="3">
    <source>
        <dbReference type="Proteomes" id="UP001150942"/>
    </source>
</evidence>
<organism evidence="2 3">
    <name type="scientific">Penicillium cf. viridicatum</name>
    <dbReference type="NCBI Taxonomy" id="2972119"/>
    <lineage>
        <taxon>Eukaryota</taxon>
        <taxon>Fungi</taxon>
        <taxon>Dikarya</taxon>
        <taxon>Ascomycota</taxon>
        <taxon>Pezizomycotina</taxon>
        <taxon>Eurotiomycetes</taxon>
        <taxon>Eurotiomycetidae</taxon>
        <taxon>Eurotiales</taxon>
        <taxon>Aspergillaceae</taxon>
        <taxon>Penicillium</taxon>
    </lineage>
</organism>
<keyword evidence="3" id="KW-1185">Reference proteome</keyword>
<accession>A0A9W9SYY1</accession>
<proteinExistence type="predicted"/>
<feature type="region of interest" description="Disordered" evidence="1">
    <location>
        <begin position="1"/>
        <end position="20"/>
    </location>
</feature>
<feature type="compositionally biased region" description="Polar residues" evidence="1">
    <location>
        <begin position="66"/>
        <end position="75"/>
    </location>
</feature>